<evidence type="ECO:0000313" key="3">
    <source>
        <dbReference type="EMBL" id="CBK23245.2"/>
    </source>
</evidence>
<accession>D8M5A6</accession>
<dbReference type="Pfam" id="PF03109">
    <property type="entry name" value="ABC1"/>
    <property type="match status" value="1"/>
</dbReference>
<dbReference type="AlphaFoldDB" id="D8M5A6"/>
<proteinExistence type="inferred from homology"/>
<evidence type="ECO:0000256" key="1">
    <source>
        <dbReference type="ARBA" id="ARBA00009670"/>
    </source>
</evidence>
<dbReference type="PANTHER" id="PTHR43173:SF19">
    <property type="entry name" value="AARF DOMAIN-CONTAINING PROTEIN KINASE 1"/>
    <property type="match status" value="1"/>
</dbReference>
<dbReference type="SUPFAM" id="SSF56112">
    <property type="entry name" value="Protein kinase-like (PK-like)"/>
    <property type="match status" value="1"/>
</dbReference>
<name>D8M5A6_BLAHO</name>
<dbReference type="InterPro" id="IPR004147">
    <property type="entry name" value="ABC1_dom"/>
</dbReference>
<dbReference type="InterPro" id="IPR011009">
    <property type="entry name" value="Kinase-like_dom_sf"/>
</dbReference>
<dbReference type="Proteomes" id="UP000008312">
    <property type="component" value="Unassembled WGS sequence"/>
</dbReference>
<dbReference type="GeneID" id="24920264"/>
<dbReference type="EMBL" id="FN668657">
    <property type="protein sequence ID" value="CBK23245.2"/>
    <property type="molecule type" value="Genomic_DNA"/>
</dbReference>
<dbReference type="InterPro" id="IPR051130">
    <property type="entry name" value="Mito_struct-func_regulator"/>
</dbReference>
<organism evidence="3">
    <name type="scientific">Blastocystis hominis</name>
    <dbReference type="NCBI Taxonomy" id="12968"/>
    <lineage>
        <taxon>Eukaryota</taxon>
        <taxon>Sar</taxon>
        <taxon>Stramenopiles</taxon>
        <taxon>Bigyra</taxon>
        <taxon>Opalozoa</taxon>
        <taxon>Opalinata</taxon>
        <taxon>Blastocystidae</taxon>
        <taxon>Blastocystis</taxon>
    </lineage>
</organism>
<dbReference type="InterPro" id="IPR045307">
    <property type="entry name" value="ADCK1_dom"/>
</dbReference>
<dbReference type="OrthoDB" id="427480at2759"/>
<reference evidence="3" key="1">
    <citation type="submission" date="2010-02" db="EMBL/GenBank/DDBJ databases">
        <title>Sequencing and annotation of the Blastocystis hominis genome.</title>
        <authorList>
            <person name="Wincker P."/>
        </authorList>
    </citation>
    <scope>NUCLEOTIDE SEQUENCE</scope>
    <source>
        <strain evidence="3">Singapore isolate B</strain>
    </source>
</reference>
<dbReference type="OMA" id="CVESTAN"/>
<dbReference type="RefSeq" id="XP_012897293.1">
    <property type="nucleotide sequence ID" value="XM_013041839.1"/>
</dbReference>
<feature type="domain" description="ABC1 atypical kinase-like" evidence="2">
    <location>
        <begin position="156"/>
        <end position="402"/>
    </location>
</feature>
<dbReference type="InParanoid" id="D8M5A6"/>
<dbReference type="PANTHER" id="PTHR43173">
    <property type="entry name" value="ABC1 FAMILY PROTEIN"/>
    <property type="match status" value="1"/>
</dbReference>
<dbReference type="CDD" id="cd13969">
    <property type="entry name" value="ADCK1-like"/>
    <property type="match status" value="1"/>
</dbReference>
<gene>
    <name evidence="3" type="ORF">GSBLH_T00003148001</name>
</gene>
<evidence type="ECO:0000259" key="2">
    <source>
        <dbReference type="Pfam" id="PF03109"/>
    </source>
</evidence>
<protein>
    <recommendedName>
        <fullName evidence="2">ABC1 atypical kinase-like domain-containing protein</fullName>
    </recommendedName>
</protein>
<evidence type="ECO:0000313" key="4">
    <source>
        <dbReference type="Proteomes" id="UP000008312"/>
    </source>
</evidence>
<sequence length="494" mass="57627">MDSSKDIQKEEWKWCAPFPLLFSVRISPSCHFMFRSVISRHKVLSVLTLGAAASALPLVKEENRVKVQDFGIRLHRTTYFARTVGSIIFDYWWSFRNLEDGTPEEQEMEHIVNQRSAEHLFRMCDHLGGYFAKFGQIISTFDKGVPPEYVEVLKQCQDRLTPTSFSVFERTLKEDLGVNSQSIFRDVDENPVGCASLAQVHHGHLVTGEEVAIKIQYPTVAKNTQTDLRNIELATRICERLFPRFQYSWIVPKIRATVEREFNFLSEAENLRDCRAFFAETPSVYVPKPYLELCTKRIVVMEYIHGTKISDVAALEREGFDKTEIGRICVQAFSDMIFRFHKLHMDPHSGNLMVRRIPGTEKPQLVLLDHGMYMYFGEGFNENFRKLWFAMINQDKEAIVEASKVWGVEREAELLPMIFTGRTTRMRNKLGEELTEEEIQKVRMKMIERMQHADKKKMEERMQRMQEFVKSLPLELFSVMRVQIMVGMGERSEE</sequence>
<comment type="similarity">
    <text evidence="1">Belongs to the protein kinase superfamily. ADCK protein kinase family.</text>
</comment>
<keyword evidence="4" id="KW-1185">Reference proteome</keyword>